<keyword evidence="2" id="KW-1185">Reference proteome</keyword>
<dbReference type="AlphaFoldDB" id="A0A0D6MN13"/>
<dbReference type="STRING" id="1231623.Tasa_038_063"/>
<evidence type="ECO:0000313" key="1">
    <source>
        <dbReference type="EMBL" id="GAN55082.1"/>
    </source>
</evidence>
<dbReference type="Pfam" id="PF12098">
    <property type="entry name" value="DUF3574"/>
    <property type="match status" value="1"/>
</dbReference>
<evidence type="ECO:0000313" key="2">
    <source>
        <dbReference type="Proteomes" id="UP000032679"/>
    </source>
</evidence>
<proteinExistence type="predicted"/>
<organism evidence="1 2">
    <name type="scientific">Tanticharoenia sakaeratensis NBRC 103193</name>
    <dbReference type="NCBI Taxonomy" id="1231623"/>
    <lineage>
        <taxon>Bacteria</taxon>
        <taxon>Pseudomonadati</taxon>
        <taxon>Pseudomonadota</taxon>
        <taxon>Alphaproteobacteria</taxon>
        <taxon>Acetobacterales</taxon>
        <taxon>Acetobacteraceae</taxon>
        <taxon>Tanticharoenia</taxon>
    </lineage>
</organism>
<sequence>MSDAHWQDFLARVVTPRFPDGLTVSEGMGQWRDRVTSRITHEPSRLVWIVTPDRPGLRQDIDAIRAAYRSEFAQQSVGVLAGSGCAAF</sequence>
<dbReference type="Proteomes" id="UP000032679">
    <property type="component" value="Unassembled WGS sequence"/>
</dbReference>
<evidence type="ECO:0008006" key="3">
    <source>
        <dbReference type="Google" id="ProtNLM"/>
    </source>
</evidence>
<accession>A0A0D6MN13</accession>
<reference evidence="1 2" key="1">
    <citation type="submission" date="2012-10" db="EMBL/GenBank/DDBJ databases">
        <title>Genome sequencing of Tanticharoenia sakaeratensis NBRC 103193.</title>
        <authorList>
            <person name="Azuma Y."/>
            <person name="Hadano H."/>
            <person name="Hirakawa H."/>
            <person name="Matsushita K."/>
        </authorList>
    </citation>
    <scope>NUCLEOTIDE SEQUENCE [LARGE SCALE GENOMIC DNA]</scope>
    <source>
        <strain evidence="1 2">NBRC 103193</strain>
    </source>
</reference>
<comment type="caution">
    <text evidence="1">The sequence shown here is derived from an EMBL/GenBank/DDBJ whole genome shotgun (WGS) entry which is preliminary data.</text>
</comment>
<dbReference type="InterPro" id="IPR021957">
    <property type="entry name" value="DUF3574"/>
</dbReference>
<dbReference type="EMBL" id="BALE01000038">
    <property type="protein sequence ID" value="GAN55082.1"/>
    <property type="molecule type" value="Genomic_DNA"/>
</dbReference>
<gene>
    <name evidence="1" type="ORF">Tasa_038_063</name>
</gene>
<protein>
    <recommendedName>
        <fullName evidence="3">DUF3574 domain-containing protein</fullName>
    </recommendedName>
</protein>
<name>A0A0D6MN13_9PROT</name>